<feature type="transmembrane region" description="Helical" evidence="6">
    <location>
        <begin position="78"/>
        <end position="100"/>
    </location>
</feature>
<comment type="subcellular location">
    <subcellularLocation>
        <location evidence="1">Membrane</location>
    </subcellularLocation>
</comment>
<dbReference type="GO" id="GO:0016020">
    <property type="term" value="C:membrane"/>
    <property type="evidence" value="ECO:0007669"/>
    <property type="project" value="UniProtKB-SubCell"/>
</dbReference>
<evidence type="ECO:0000259" key="7">
    <source>
        <dbReference type="PROSITE" id="PS50262"/>
    </source>
</evidence>
<dbReference type="PROSITE" id="PS00237">
    <property type="entry name" value="G_PROTEIN_RECEP_F1_1"/>
    <property type="match status" value="1"/>
</dbReference>
<protein>
    <recommendedName>
        <fullName evidence="7">G-protein coupled receptors family 1 profile domain-containing protein</fullName>
    </recommendedName>
</protein>
<dbReference type="InterPro" id="IPR000276">
    <property type="entry name" value="GPCR_Rhodpsn"/>
</dbReference>
<evidence type="ECO:0000256" key="2">
    <source>
        <dbReference type="ARBA" id="ARBA00022692"/>
    </source>
</evidence>
<keyword evidence="3 6" id="KW-1133">Transmembrane helix</keyword>
<name>A0A9X6NK29_HYPEX</name>
<dbReference type="Proteomes" id="UP000192578">
    <property type="component" value="Unassembled WGS sequence"/>
</dbReference>
<organism evidence="8 9">
    <name type="scientific">Hypsibius exemplaris</name>
    <name type="common">Freshwater tardigrade</name>
    <dbReference type="NCBI Taxonomy" id="2072580"/>
    <lineage>
        <taxon>Eukaryota</taxon>
        <taxon>Metazoa</taxon>
        <taxon>Ecdysozoa</taxon>
        <taxon>Tardigrada</taxon>
        <taxon>Eutardigrada</taxon>
        <taxon>Parachela</taxon>
        <taxon>Hypsibioidea</taxon>
        <taxon>Hypsibiidae</taxon>
        <taxon>Hypsibius</taxon>
    </lineage>
</organism>
<proteinExistence type="inferred from homology"/>
<comment type="similarity">
    <text evidence="5">Belongs to the G-protein coupled receptor 1 family.</text>
</comment>
<dbReference type="PRINTS" id="PR00237">
    <property type="entry name" value="GPCRRHODOPSN"/>
</dbReference>
<evidence type="ECO:0000256" key="6">
    <source>
        <dbReference type="SAM" id="Phobius"/>
    </source>
</evidence>
<feature type="transmembrane region" description="Helical" evidence="6">
    <location>
        <begin position="40"/>
        <end position="58"/>
    </location>
</feature>
<keyword evidence="5" id="KW-0675">Receptor</keyword>
<evidence type="ECO:0000256" key="4">
    <source>
        <dbReference type="ARBA" id="ARBA00023136"/>
    </source>
</evidence>
<evidence type="ECO:0000256" key="5">
    <source>
        <dbReference type="RuleBase" id="RU000688"/>
    </source>
</evidence>
<sequence>MNFVKSWQTRNWRSRCQASSSVRFTNLIVFKLWRNPDPNVFFHISVALSSLLAGISLLSGNFLPYQNFTPLAIWLTKLLGVVLLYFADCSALFAIFCISIDRWLSVKYPAKYRSHVLRQKILFVIIVPIWTGSTLIVSAGTIRYWDDLFIAPCSYCKLFVPQGAAYTVWSFVKGPIVLPFLFISQLRILIIGSSLKLRLWRGRAISASVAIQESCYSPLVYVALFPQYRAVLMQASRSLRRHIFDQWSIDASAEPAHQAQPSSRLDVCSHSV</sequence>
<feature type="transmembrane region" description="Helical" evidence="6">
    <location>
        <begin position="121"/>
        <end position="142"/>
    </location>
</feature>
<dbReference type="PROSITE" id="PS50262">
    <property type="entry name" value="G_PROTEIN_RECEP_F1_2"/>
    <property type="match status" value="1"/>
</dbReference>
<gene>
    <name evidence="8" type="ORF">BV898_19663</name>
</gene>
<feature type="transmembrane region" description="Helical" evidence="6">
    <location>
        <begin position="176"/>
        <end position="195"/>
    </location>
</feature>
<accession>A0A9X6NK29</accession>
<keyword evidence="5" id="KW-0807">Transducer</keyword>
<keyword evidence="4 6" id="KW-0472">Membrane</keyword>
<evidence type="ECO:0000313" key="8">
    <source>
        <dbReference type="EMBL" id="OWA55277.1"/>
    </source>
</evidence>
<keyword evidence="2 5" id="KW-0812">Transmembrane</keyword>
<evidence type="ECO:0000256" key="3">
    <source>
        <dbReference type="ARBA" id="ARBA00022989"/>
    </source>
</evidence>
<evidence type="ECO:0000313" key="9">
    <source>
        <dbReference type="Proteomes" id="UP000192578"/>
    </source>
</evidence>
<dbReference type="GO" id="GO:0004930">
    <property type="term" value="F:G protein-coupled receptor activity"/>
    <property type="evidence" value="ECO:0007669"/>
    <property type="project" value="UniProtKB-KW"/>
</dbReference>
<comment type="caution">
    <text evidence="8">The sequence shown here is derived from an EMBL/GenBank/DDBJ whole genome shotgun (WGS) entry which is preliminary data.</text>
</comment>
<keyword evidence="9" id="KW-1185">Reference proteome</keyword>
<dbReference type="OrthoDB" id="5817761at2759"/>
<dbReference type="InterPro" id="IPR017452">
    <property type="entry name" value="GPCR_Rhodpsn_7TM"/>
</dbReference>
<keyword evidence="5" id="KW-0297">G-protein coupled receptor</keyword>
<feature type="domain" description="G-protein coupled receptors family 1 profile" evidence="7">
    <location>
        <begin position="20"/>
        <end position="191"/>
    </location>
</feature>
<dbReference type="EMBL" id="MTYJ01000623">
    <property type="protein sequence ID" value="OWA55277.1"/>
    <property type="molecule type" value="Genomic_DNA"/>
</dbReference>
<evidence type="ECO:0000256" key="1">
    <source>
        <dbReference type="ARBA" id="ARBA00004370"/>
    </source>
</evidence>
<dbReference type="Gene3D" id="1.20.1070.10">
    <property type="entry name" value="Rhodopsin 7-helix transmembrane proteins"/>
    <property type="match status" value="1"/>
</dbReference>
<dbReference type="AlphaFoldDB" id="A0A9X6NK29"/>
<dbReference type="SUPFAM" id="SSF81321">
    <property type="entry name" value="Family A G protein-coupled receptor-like"/>
    <property type="match status" value="1"/>
</dbReference>
<reference evidence="9" key="1">
    <citation type="submission" date="2017-01" db="EMBL/GenBank/DDBJ databases">
        <title>Comparative genomics of anhydrobiosis in the tardigrade Hypsibius dujardini.</title>
        <authorList>
            <person name="Yoshida Y."/>
            <person name="Koutsovoulos G."/>
            <person name="Laetsch D."/>
            <person name="Stevens L."/>
            <person name="Kumar S."/>
            <person name="Horikawa D."/>
            <person name="Ishino K."/>
            <person name="Komine S."/>
            <person name="Tomita M."/>
            <person name="Blaxter M."/>
            <person name="Arakawa K."/>
        </authorList>
    </citation>
    <scope>NUCLEOTIDE SEQUENCE [LARGE SCALE GENOMIC DNA]</scope>
    <source>
        <strain evidence="9">Z151</strain>
    </source>
</reference>